<dbReference type="InterPro" id="IPR032979">
    <property type="entry name" value="ENGase"/>
</dbReference>
<dbReference type="AlphaFoldDB" id="A0A4W3JSV9"/>
<reference evidence="3" key="1">
    <citation type="journal article" date="2006" name="Science">
        <title>Ancient noncoding elements conserved in the human genome.</title>
        <authorList>
            <person name="Venkatesh B."/>
            <person name="Kirkness E.F."/>
            <person name="Loh Y.H."/>
            <person name="Halpern A.L."/>
            <person name="Lee A.P."/>
            <person name="Johnson J."/>
            <person name="Dandona N."/>
            <person name="Viswanathan L.D."/>
            <person name="Tay A."/>
            <person name="Venter J.C."/>
            <person name="Strausberg R.L."/>
            <person name="Brenner S."/>
        </authorList>
    </citation>
    <scope>NUCLEOTIDE SEQUENCE [LARGE SCALE GENOMIC DNA]</scope>
</reference>
<dbReference type="GeneTree" id="ENSGT00980000202505"/>
<dbReference type="InParanoid" id="A0A4W3JSV9"/>
<keyword evidence="3" id="KW-1185">Reference proteome</keyword>
<evidence type="ECO:0000313" key="3">
    <source>
        <dbReference type="Proteomes" id="UP000314986"/>
    </source>
</evidence>
<proteinExistence type="predicted"/>
<reference evidence="3" key="2">
    <citation type="journal article" date="2007" name="PLoS Biol.">
        <title>Survey sequencing and comparative analysis of the elephant shark (Callorhinchus milii) genome.</title>
        <authorList>
            <person name="Venkatesh B."/>
            <person name="Kirkness E.F."/>
            <person name="Loh Y.H."/>
            <person name="Halpern A.L."/>
            <person name="Lee A.P."/>
            <person name="Johnson J."/>
            <person name="Dandona N."/>
            <person name="Viswanathan L.D."/>
            <person name="Tay A."/>
            <person name="Venter J.C."/>
            <person name="Strausberg R.L."/>
            <person name="Brenner S."/>
        </authorList>
    </citation>
    <scope>NUCLEOTIDE SEQUENCE [LARGE SCALE GENOMIC DNA]</scope>
</reference>
<evidence type="ECO:0000313" key="2">
    <source>
        <dbReference type="Ensembl" id="ENSCMIP00000042301.1"/>
    </source>
</evidence>
<dbReference type="Gene3D" id="3.20.20.80">
    <property type="entry name" value="Glycosidases"/>
    <property type="match status" value="1"/>
</dbReference>
<protein>
    <submittedName>
        <fullName evidence="2">Uncharacterized protein</fullName>
    </submittedName>
</protein>
<dbReference type="GO" id="GO:0033925">
    <property type="term" value="F:mannosyl-glycoprotein endo-beta-N-acetylglucosaminidase activity"/>
    <property type="evidence" value="ECO:0007669"/>
    <property type="project" value="InterPro"/>
</dbReference>
<sequence>SNLLWKESTLSASRRKKKTPHREFSSGPPARLEAYSIVIHVLFFLLSKTPARCYEPGSTEPVSFYVSSLEGLRSWRPCGEDEDFNKAVTPIAGRRPLLSSDRPRTLVCHDMAGGYLSDRNFHHRVEGRGSDLRGFPAERGEVPAGGRQAGPDCSRLGL</sequence>
<feature type="region of interest" description="Disordered" evidence="1">
    <location>
        <begin position="1"/>
        <end position="28"/>
    </location>
</feature>
<feature type="region of interest" description="Disordered" evidence="1">
    <location>
        <begin position="127"/>
        <end position="158"/>
    </location>
</feature>
<reference evidence="3" key="3">
    <citation type="journal article" date="2014" name="Nature">
        <title>Elephant shark genome provides unique insights into gnathostome evolution.</title>
        <authorList>
            <consortium name="International Elephant Shark Genome Sequencing Consortium"/>
            <person name="Venkatesh B."/>
            <person name="Lee A.P."/>
            <person name="Ravi V."/>
            <person name="Maurya A.K."/>
            <person name="Lian M.M."/>
            <person name="Swann J.B."/>
            <person name="Ohta Y."/>
            <person name="Flajnik M.F."/>
            <person name="Sutoh Y."/>
            <person name="Kasahara M."/>
            <person name="Hoon S."/>
            <person name="Gangu V."/>
            <person name="Roy S.W."/>
            <person name="Irimia M."/>
            <person name="Korzh V."/>
            <person name="Kondrychyn I."/>
            <person name="Lim Z.W."/>
            <person name="Tay B.H."/>
            <person name="Tohari S."/>
            <person name="Kong K.W."/>
            <person name="Ho S."/>
            <person name="Lorente-Galdos B."/>
            <person name="Quilez J."/>
            <person name="Marques-Bonet T."/>
            <person name="Raney B.J."/>
            <person name="Ingham P.W."/>
            <person name="Tay A."/>
            <person name="Hillier L.W."/>
            <person name="Minx P."/>
            <person name="Boehm T."/>
            <person name="Wilson R.K."/>
            <person name="Brenner S."/>
            <person name="Warren W.C."/>
        </authorList>
    </citation>
    <scope>NUCLEOTIDE SEQUENCE [LARGE SCALE GENOMIC DNA]</scope>
</reference>
<dbReference type="STRING" id="7868.ENSCMIP00000042301"/>
<dbReference type="Ensembl" id="ENSCMIT00000042912.1">
    <property type="protein sequence ID" value="ENSCMIP00000042301.1"/>
    <property type="gene ID" value="ENSCMIG00000017588.1"/>
</dbReference>
<feature type="compositionally biased region" description="Polar residues" evidence="1">
    <location>
        <begin position="1"/>
        <end position="12"/>
    </location>
</feature>
<accession>A0A4W3JSV9</accession>
<dbReference type="PANTHER" id="PTHR13246:SF1">
    <property type="entry name" value="CYTOSOLIC ENDO-BETA-N-ACETYLGLUCOSAMINIDASE"/>
    <property type="match status" value="1"/>
</dbReference>
<reference evidence="2" key="5">
    <citation type="submission" date="2025-09" db="UniProtKB">
        <authorList>
            <consortium name="Ensembl"/>
        </authorList>
    </citation>
    <scope>IDENTIFICATION</scope>
</reference>
<feature type="compositionally biased region" description="Basic and acidic residues" evidence="1">
    <location>
        <begin position="127"/>
        <end position="141"/>
    </location>
</feature>
<dbReference type="Proteomes" id="UP000314986">
    <property type="component" value="Unassembled WGS sequence"/>
</dbReference>
<reference evidence="2" key="4">
    <citation type="submission" date="2025-08" db="UniProtKB">
        <authorList>
            <consortium name="Ensembl"/>
        </authorList>
    </citation>
    <scope>IDENTIFICATION</scope>
</reference>
<dbReference type="PANTHER" id="PTHR13246">
    <property type="entry name" value="ENDO BETA N-ACETYLGLUCOSAMINIDASE"/>
    <property type="match status" value="1"/>
</dbReference>
<name>A0A4W3JSV9_CALMI</name>
<evidence type="ECO:0000256" key="1">
    <source>
        <dbReference type="SAM" id="MobiDB-lite"/>
    </source>
</evidence>
<organism evidence="2 3">
    <name type="scientific">Callorhinchus milii</name>
    <name type="common">Ghost shark</name>
    <dbReference type="NCBI Taxonomy" id="7868"/>
    <lineage>
        <taxon>Eukaryota</taxon>
        <taxon>Metazoa</taxon>
        <taxon>Chordata</taxon>
        <taxon>Craniata</taxon>
        <taxon>Vertebrata</taxon>
        <taxon>Chondrichthyes</taxon>
        <taxon>Holocephali</taxon>
        <taxon>Chimaeriformes</taxon>
        <taxon>Callorhinchidae</taxon>
        <taxon>Callorhinchus</taxon>
    </lineage>
</organism>